<accession>A0ABP5F9S5</accession>
<proteinExistence type="predicted"/>
<protein>
    <submittedName>
        <fullName evidence="1">Uncharacterized protein</fullName>
    </submittedName>
</protein>
<comment type="caution">
    <text evidence="1">The sequence shown here is derived from an EMBL/GenBank/DDBJ whole genome shotgun (WGS) entry which is preliminary data.</text>
</comment>
<evidence type="ECO:0000313" key="1">
    <source>
        <dbReference type="EMBL" id="GAA2017655.1"/>
    </source>
</evidence>
<evidence type="ECO:0000313" key="2">
    <source>
        <dbReference type="Proteomes" id="UP001501285"/>
    </source>
</evidence>
<keyword evidence="2" id="KW-1185">Reference proteome</keyword>
<gene>
    <name evidence="1" type="ORF">GCM10009740_01460</name>
</gene>
<dbReference type="EMBL" id="BAAANB010000001">
    <property type="protein sequence ID" value="GAA2017655.1"/>
    <property type="molecule type" value="Genomic_DNA"/>
</dbReference>
<name>A0ABP5F9S5_9MICO</name>
<sequence>MRPLTPRRIRKDFDSRVSDSCENLQAAAHVRATTRRGAAAAWLSVAQRGAAWRGAAQRGSAGADFVVADPRR</sequence>
<dbReference type="Proteomes" id="UP001501285">
    <property type="component" value="Unassembled WGS sequence"/>
</dbReference>
<reference evidence="2" key="1">
    <citation type="journal article" date="2019" name="Int. J. Syst. Evol. Microbiol.">
        <title>The Global Catalogue of Microorganisms (GCM) 10K type strain sequencing project: providing services to taxonomists for standard genome sequencing and annotation.</title>
        <authorList>
            <consortium name="The Broad Institute Genomics Platform"/>
            <consortium name="The Broad Institute Genome Sequencing Center for Infectious Disease"/>
            <person name="Wu L."/>
            <person name="Ma J."/>
        </authorList>
    </citation>
    <scope>NUCLEOTIDE SEQUENCE [LARGE SCALE GENOMIC DNA]</scope>
    <source>
        <strain evidence="2">JCM 14283</strain>
    </source>
</reference>
<organism evidence="1 2">
    <name type="scientific">Terrabacter terrae</name>
    <dbReference type="NCBI Taxonomy" id="318434"/>
    <lineage>
        <taxon>Bacteria</taxon>
        <taxon>Bacillati</taxon>
        <taxon>Actinomycetota</taxon>
        <taxon>Actinomycetes</taxon>
        <taxon>Micrococcales</taxon>
        <taxon>Intrasporangiaceae</taxon>
        <taxon>Terrabacter</taxon>
    </lineage>
</organism>